<dbReference type="Pfam" id="PF22624">
    <property type="entry name" value="AASDHPPT_N"/>
    <property type="match status" value="1"/>
</dbReference>
<evidence type="ECO:0000256" key="3">
    <source>
        <dbReference type="ARBA" id="ARBA00022679"/>
    </source>
</evidence>
<organism evidence="9 10">
    <name type="scientific">Paenibacillus dokdonensis</name>
    <dbReference type="NCBI Taxonomy" id="2567944"/>
    <lineage>
        <taxon>Bacteria</taxon>
        <taxon>Bacillati</taxon>
        <taxon>Bacillota</taxon>
        <taxon>Bacilli</taxon>
        <taxon>Bacillales</taxon>
        <taxon>Paenibacillaceae</taxon>
        <taxon>Paenibacillus</taxon>
    </lineage>
</organism>
<evidence type="ECO:0000256" key="2">
    <source>
        <dbReference type="ARBA" id="ARBA00010990"/>
    </source>
</evidence>
<dbReference type="InterPro" id="IPR050559">
    <property type="entry name" value="P-Pant_transferase_sf"/>
</dbReference>
<keyword evidence="9" id="KW-0378">Hydrolase</keyword>
<accession>A0ABU6GQF5</accession>
<dbReference type="Proteomes" id="UP001344632">
    <property type="component" value="Unassembled WGS sequence"/>
</dbReference>
<dbReference type="PANTHER" id="PTHR12215">
    <property type="entry name" value="PHOSPHOPANTETHEINE TRANSFERASE"/>
    <property type="match status" value="1"/>
</dbReference>
<dbReference type="Pfam" id="PF01648">
    <property type="entry name" value="ACPS"/>
    <property type="match status" value="1"/>
</dbReference>
<comment type="cofactor">
    <cofactor evidence="1">
        <name>Mg(2+)</name>
        <dbReference type="ChEBI" id="CHEBI:18420"/>
    </cofactor>
</comment>
<evidence type="ECO:0000256" key="1">
    <source>
        <dbReference type="ARBA" id="ARBA00001946"/>
    </source>
</evidence>
<evidence type="ECO:0000313" key="10">
    <source>
        <dbReference type="Proteomes" id="UP001344632"/>
    </source>
</evidence>
<keyword evidence="10" id="KW-1185">Reference proteome</keyword>
<evidence type="ECO:0000256" key="5">
    <source>
        <dbReference type="ARBA" id="ARBA00022842"/>
    </source>
</evidence>
<dbReference type="RefSeq" id="WP_326089168.1">
    <property type="nucleotide sequence ID" value="NZ_JARLKZ010000012.1"/>
</dbReference>
<dbReference type="GO" id="GO:0016740">
    <property type="term" value="F:transferase activity"/>
    <property type="evidence" value="ECO:0007669"/>
    <property type="project" value="UniProtKB-KW"/>
</dbReference>
<keyword evidence="6" id="KW-0045">Antibiotic biosynthesis</keyword>
<evidence type="ECO:0000313" key="9">
    <source>
        <dbReference type="EMBL" id="MEC0241463.1"/>
    </source>
</evidence>
<dbReference type="NCBIfam" id="TIGR00556">
    <property type="entry name" value="pantethn_trn"/>
    <property type="match status" value="1"/>
</dbReference>
<keyword evidence="5" id="KW-0460">Magnesium</keyword>
<keyword evidence="3 9" id="KW-0808">Transferase</keyword>
<name>A0ABU6GQF5_9BACL</name>
<dbReference type="GO" id="GO:0016787">
    <property type="term" value="F:hydrolase activity"/>
    <property type="evidence" value="ECO:0007669"/>
    <property type="project" value="UniProtKB-KW"/>
</dbReference>
<evidence type="ECO:0000259" key="7">
    <source>
        <dbReference type="Pfam" id="PF01648"/>
    </source>
</evidence>
<feature type="domain" description="4'-phosphopantetheinyl transferase N-terminal" evidence="8">
    <location>
        <begin position="19"/>
        <end position="103"/>
    </location>
</feature>
<dbReference type="InterPro" id="IPR004568">
    <property type="entry name" value="Ppantetheine-prot_Trfase_dom"/>
</dbReference>
<sequence length="240" mass="27609">MTSIATIYTVNLQDGYDEQAFRRVLEYLPHDVRNKVAKYRLEQDARREMVSAVLKRIIACEINGIELREADFLRDGFGKPSLKGFPDFHFNVSHAMDWVVCAVTAEGPIGVDIENVGEAEPEVAQLCFSPKELSEWNEQPGHLRNEFFYELWTLKESYVKAIGKGLSLDFSSFEKVKTGDAIYISHQGVIDPELYLRSISFDINYKLAACLSIEDRYINFQNYTLAEIISRFMELIDREI</sequence>
<evidence type="ECO:0000256" key="6">
    <source>
        <dbReference type="ARBA" id="ARBA00023194"/>
    </source>
</evidence>
<dbReference type="InterPro" id="IPR008278">
    <property type="entry name" value="4-PPantetheinyl_Trfase_dom"/>
</dbReference>
<comment type="similarity">
    <text evidence="2">Belongs to the P-Pant transferase superfamily. Gsp/Sfp/HetI/AcpT family.</text>
</comment>
<dbReference type="InterPro" id="IPR055066">
    <property type="entry name" value="AASDHPPT_N"/>
</dbReference>
<dbReference type="Gene3D" id="3.90.470.20">
    <property type="entry name" value="4'-phosphopantetheinyl transferase domain"/>
    <property type="match status" value="2"/>
</dbReference>
<gene>
    <name evidence="9" type="ORF">P4H66_16700</name>
</gene>
<dbReference type="SUPFAM" id="SSF56214">
    <property type="entry name" value="4'-phosphopantetheinyl transferase"/>
    <property type="match status" value="2"/>
</dbReference>
<evidence type="ECO:0000256" key="4">
    <source>
        <dbReference type="ARBA" id="ARBA00022723"/>
    </source>
</evidence>
<protein>
    <submittedName>
        <fullName evidence="9">4'-phosphopantetheinyl transferase superfamily protein</fullName>
    </submittedName>
</protein>
<dbReference type="InterPro" id="IPR037143">
    <property type="entry name" value="4-PPantetheinyl_Trfase_dom_sf"/>
</dbReference>
<feature type="domain" description="4'-phosphopantetheinyl transferase" evidence="7">
    <location>
        <begin position="108"/>
        <end position="181"/>
    </location>
</feature>
<dbReference type="EMBL" id="JARLKZ010000012">
    <property type="protein sequence ID" value="MEC0241463.1"/>
    <property type="molecule type" value="Genomic_DNA"/>
</dbReference>
<evidence type="ECO:0000259" key="8">
    <source>
        <dbReference type="Pfam" id="PF22624"/>
    </source>
</evidence>
<comment type="caution">
    <text evidence="9">The sequence shown here is derived from an EMBL/GenBank/DDBJ whole genome shotgun (WGS) entry which is preliminary data.</text>
</comment>
<dbReference type="PANTHER" id="PTHR12215:SF10">
    <property type="entry name" value="L-AMINOADIPATE-SEMIALDEHYDE DEHYDROGENASE-PHOSPHOPANTETHEINYL TRANSFERASE"/>
    <property type="match status" value="1"/>
</dbReference>
<reference evidence="9 10" key="1">
    <citation type="submission" date="2023-03" db="EMBL/GenBank/DDBJ databases">
        <title>Bacillus Genome Sequencing.</title>
        <authorList>
            <person name="Dunlap C."/>
        </authorList>
    </citation>
    <scope>NUCLEOTIDE SEQUENCE [LARGE SCALE GENOMIC DNA]</scope>
    <source>
        <strain evidence="9 10">BD-525</strain>
    </source>
</reference>
<proteinExistence type="inferred from homology"/>
<keyword evidence="4" id="KW-0479">Metal-binding</keyword>